<dbReference type="EMBL" id="JAPEUY010000004">
    <property type="protein sequence ID" value="KAJ4373849.1"/>
    <property type="molecule type" value="Genomic_DNA"/>
</dbReference>
<evidence type="ECO:0000256" key="5">
    <source>
        <dbReference type="ARBA" id="ARBA00023002"/>
    </source>
</evidence>
<keyword evidence="3 13" id="KW-0575">Peroxidase</keyword>
<dbReference type="InterPro" id="IPR036249">
    <property type="entry name" value="Thioredoxin-like_sf"/>
</dbReference>
<evidence type="ECO:0000256" key="7">
    <source>
        <dbReference type="ARBA" id="ARBA00023284"/>
    </source>
</evidence>
<feature type="domain" description="Thioredoxin" evidence="12">
    <location>
        <begin position="10"/>
        <end position="170"/>
    </location>
</feature>
<protein>
    <recommendedName>
        <fullName evidence="2">thioredoxin-dependent peroxiredoxin</fullName>
        <ecNumber evidence="2">1.11.1.24</ecNumber>
    </recommendedName>
</protein>
<dbReference type="OrthoDB" id="185659at2759"/>
<proteinExistence type="inferred from homology"/>
<dbReference type="AlphaFoldDB" id="A0A9W9CPS2"/>
<sequence length="912" mass="99923">MSFPAYTPKVRVQKPAPQFSGTAVVDGTFEELSLTAYTSTKQWLVLGFVPMAWTFVCPTEIIAFSERAADFAARGASVVFASTDSEYSLLAWTNASKKDGGLGKINIPLLSDKNHSVSKDYGVLIEEEGIALRGLFLIDPNGIVRQITVNDLPVGRSVDETLRLIDAFQFTDKYGEVCPANWNPGDETIKATPQGNKAYLDKVHADEKMSDVAKTNATLLDHSYQEKSTHDLLSQVNSLPCANRPRPVEPTSVGDDALTLASAFPSDYIQKHHISTQLQGHVSLTRPNSGAPIAQVLNDETTLLQTTQPGTTAPTSSYISIDGRHDEYFLNSPDQVHKRRKQEQQSTQPTLGSGEGSVIQLPKLPQLPRKTARRPRIPPLLQGLHQPPPLPPQGQLFPPITGENNAFASNPGKRVGLDDFTEARGKAEHEHGILGASVTGTHSDNQNEYSSRVHHLELEISPFKRGLDLKETVKLRSKATLAETSTPTKRNKKRNKWSEEETRNLLVGVSKFGIGNWKKILHDPDLEFNGRTTVDWAELAELGIRGPFIKSTRRPRREFTANDDKNLMIGFEKYGPVWHAMRDDIELGFDTRHPTDLRDRFRIKYPEEYAKAGYKLKPKEERMIEEKTSKLNEQESSSHSHSVKSINQLTSGGETESRNKANTGRGSGKDGVTPTATSYVLPSSSFRSLGMRQYLSDPLPTILDDDSVLDDEDGDGEESPITLNRNILRWADANPSSLSAFPPPPTAATHETSNFAGDMPPHFFVANDGIHINPLATLKLPPTTFYNNTLPTANPRPTNSTSNSFKQSPTNTGVSNSTQIEARTTGSSTAFNTPTYPANATNPSTSSSSISVPPLTPNLPTIVYPHVPAASARTTVHNLPAPADLLLGVDVEKPEASQSWGVMLDDVLSLAT</sequence>
<evidence type="ECO:0000256" key="1">
    <source>
        <dbReference type="ARBA" id="ARBA00009796"/>
    </source>
</evidence>
<feature type="region of interest" description="Disordered" evidence="9">
    <location>
        <begin position="787"/>
        <end position="852"/>
    </location>
</feature>
<evidence type="ECO:0000256" key="3">
    <source>
        <dbReference type="ARBA" id="ARBA00022559"/>
    </source>
</evidence>
<comment type="catalytic activity">
    <reaction evidence="8">
        <text>a hydroperoxide + [thioredoxin]-dithiol = an alcohol + [thioredoxin]-disulfide + H2O</text>
        <dbReference type="Rhea" id="RHEA:62620"/>
        <dbReference type="Rhea" id="RHEA-COMP:10698"/>
        <dbReference type="Rhea" id="RHEA-COMP:10700"/>
        <dbReference type="ChEBI" id="CHEBI:15377"/>
        <dbReference type="ChEBI" id="CHEBI:29950"/>
        <dbReference type="ChEBI" id="CHEBI:30879"/>
        <dbReference type="ChEBI" id="CHEBI:35924"/>
        <dbReference type="ChEBI" id="CHEBI:50058"/>
        <dbReference type="EC" id="1.11.1.24"/>
    </reaction>
</comment>
<gene>
    <name evidence="13" type="primary">TSA1</name>
    <name evidence="13" type="ORF">N0V83_002588</name>
</gene>
<evidence type="ECO:0000256" key="2">
    <source>
        <dbReference type="ARBA" id="ARBA00013017"/>
    </source>
</evidence>
<evidence type="ECO:0000259" key="10">
    <source>
        <dbReference type="PROSITE" id="PS50090"/>
    </source>
</evidence>
<feature type="compositionally biased region" description="Polar residues" evidence="9">
    <location>
        <begin position="787"/>
        <end position="836"/>
    </location>
</feature>
<dbReference type="CDD" id="cd11660">
    <property type="entry name" value="SANT_TRF"/>
    <property type="match status" value="1"/>
</dbReference>
<name>A0A9W9CPS2_9PLEO</name>
<evidence type="ECO:0000256" key="8">
    <source>
        <dbReference type="ARBA" id="ARBA00049091"/>
    </source>
</evidence>
<feature type="compositionally biased region" description="Low complexity" evidence="9">
    <location>
        <begin position="837"/>
        <end position="849"/>
    </location>
</feature>
<dbReference type="SUPFAM" id="SSF46689">
    <property type="entry name" value="Homeodomain-like"/>
    <property type="match status" value="2"/>
</dbReference>
<dbReference type="CDD" id="cd03015">
    <property type="entry name" value="PRX_Typ2cys"/>
    <property type="match status" value="1"/>
</dbReference>
<evidence type="ECO:0000259" key="11">
    <source>
        <dbReference type="PROSITE" id="PS51294"/>
    </source>
</evidence>
<dbReference type="GO" id="GO:0005829">
    <property type="term" value="C:cytosol"/>
    <property type="evidence" value="ECO:0007669"/>
    <property type="project" value="TreeGrafter"/>
</dbReference>
<dbReference type="InterPro" id="IPR000866">
    <property type="entry name" value="AhpC/TSA"/>
</dbReference>
<dbReference type="GO" id="GO:0008379">
    <property type="term" value="F:thioredoxin peroxidase activity"/>
    <property type="evidence" value="ECO:0007669"/>
    <property type="project" value="TreeGrafter"/>
</dbReference>
<reference evidence="13" key="1">
    <citation type="submission" date="2022-10" db="EMBL/GenBank/DDBJ databases">
        <title>Tapping the CABI collections for fungal endophytes: first genome assemblies for Collariella, Neodidymelliopsis, Ascochyta clinopodiicola, Didymella pomorum, Didymosphaeria variabile, Neocosmospora piperis and Neocucurbitaria cava.</title>
        <authorList>
            <person name="Hill R."/>
        </authorList>
    </citation>
    <scope>NUCLEOTIDE SEQUENCE</scope>
    <source>
        <strain evidence="13">IMI 356814</strain>
    </source>
</reference>
<keyword evidence="4" id="KW-0049">Antioxidant</keyword>
<dbReference type="InterPro" id="IPR017930">
    <property type="entry name" value="Myb_dom"/>
</dbReference>
<evidence type="ECO:0000256" key="6">
    <source>
        <dbReference type="ARBA" id="ARBA00023157"/>
    </source>
</evidence>
<organism evidence="13 14">
    <name type="scientific">Neocucurbitaria cava</name>
    <dbReference type="NCBI Taxonomy" id="798079"/>
    <lineage>
        <taxon>Eukaryota</taxon>
        <taxon>Fungi</taxon>
        <taxon>Dikarya</taxon>
        <taxon>Ascomycota</taxon>
        <taxon>Pezizomycotina</taxon>
        <taxon>Dothideomycetes</taxon>
        <taxon>Pleosporomycetidae</taxon>
        <taxon>Pleosporales</taxon>
        <taxon>Pleosporineae</taxon>
        <taxon>Cucurbitariaceae</taxon>
        <taxon>Neocucurbitaria</taxon>
    </lineage>
</organism>
<dbReference type="GO" id="GO:0042744">
    <property type="term" value="P:hydrogen peroxide catabolic process"/>
    <property type="evidence" value="ECO:0007669"/>
    <property type="project" value="TreeGrafter"/>
</dbReference>
<keyword evidence="6" id="KW-1015">Disulfide bond</keyword>
<dbReference type="Gene3D" id="3.40.30.10">
    <property type="entry name" value="Glutaredoxin"/>
    <property type="match status" value="1"/>
</dbReference>
<dbReference type="Gene3D" id="1.10.10.60">
    <property type="entry name" value="Homeodomain-like"/>
    <property type="match status" value="2"/>
</dbReference>
<dbReference type="Proteomes" id="UP001140560">
    <property type="component" value="Unassembled WGS sequence"/>
</dbReference>
<feature type="domain" description="HTH myb-type" evidence="11">
    <location>
        <begin position="489"/>
        <end position="522"/>
    </location>
</feature>
<dbReference type="PROSITE" id="PS51352">
    <property type="entry name" value="THIOREDOXIN_2"/>
    <property type="match status" value="1"/>
</dbReference>
<dbReference type="InterPro" id="IPR056302">
    <property type="entry name" value="CHD1-2/Hrp3_HTH"/>
</dbReference>
<keyword evidence="14" id="KW-1185">Reference proteome</keyword>
<evidence type="ECO:0000313" key="14">
    <source>
        <dbReference type="Proteomes" id="UP001140560"/>
    </source>
</evidence>
<dbReference type="Pfam" id="PF10417">
    <property type="entry name" value="1-cysPrx_C"/>
    <property type="match status" value="1"/>
</dbReference>
<dbReference type="Pfam" id="PF23588">
    <property type="entry name" value="HTH_CHD1_Hrp3"/>
    <property type="match status" value="1"/>
</dbReference>
<feature type="domain" description="Myb-like" evidence="10">
    <location>
        <begin position="489"/>
        <end position="532"/>
    </location>
</feature>
<dbReference type="InterPro" id="IPR019479">
    <property type="entry name" value="Peroxiredoxin_C"/>
</dbReference>
<accession>A0A9W9CPS2</accession>
<dbReference type="SUPFAM" id="SSF52833">
    <property type="entry name" value="Thioredoxin-like"/>
    <property type="match status" value="1"/>
</dbReference>
<dbReference type="PANTHER" id="PTHR10681">
    <property type="entry name" value="THIOREDOXIN PEROXIDASE"/>
    <property type="match status" value="1"/>
</dbReference>
<dbReference type="EC" id="1.11.1.24" evidence="2"/>
<keyword evidence="5 13" id="KW-0560">Oxidoreductase</keyword>
<comment type="caution">
    <text evidence="13">The sequence shown here is derived from an EMBL/GenBank/DDBJ whole genome shotgun (WGS) entry which is preliminary data.</text>
</comment>
<dbReference type="InterPro" id="IPR013766">
    <property type="entry name" value="Thioredoxin_domain"/>
</dbReference>
<dbReference type="GO" id="GO:0034599">
    <property type="term" value="P:cellular response to oxidative stress"/>
    <property type="evidence" value="ECO:0007669"/>
    <property type="project" value="UniProtKB-ARBA"/>
</dbReference>
<dbReference type="InterPro" id="IPR001005">
    <property type="entry name" value="SANT/Myb"/>
</dbReference>
<feature type="compositionally biased region" description="Polar residues" evidence="9">
    <location>
        <begin position="643"/>
        <end position="664"/>
    </location>
</feature>
<feature type="region of interest" description="Disordered" evidence="9">
    <location>
        <begin position="620"/>
        <end position="676"/>
    </location>
</feature>
<dbReference type="InterPro" id="IPR009057">
    <property type="entry name" value="Homeodomain-like_sf"/>
</dbReference>
<dbReference type="GO" id="GO:0045454">
    <property type="term" value="P:cell redox homeostasis"/>
    <property type="evidence" value="ECO:0007669"/>
    <property type="project" value="TreeGrafter"/>
</dbReference>
<dbReference type="FunFam" id="3.40.30.10:FF:000003">
    <property type="entry name" value="Peroxiredoxin 1"/>
    <property type="match status" value="1"/>
</dbReference>
<evidence type="ECO:0000256" key="4">
    <source>
        <dbReference type="ARBA" id="ARBA00022862"/>
    </source>
</evidence>
<evidence type="ECO:0000256" key="9">
    <source>
        <dbReference type="SAM" id="MobiDB-lite"/>
    </source>
</evidence>
<keyword evidence="7" id="KW-0676">Redox-active center</keyword>
<comment type="similarity">
    <text evidence="1">Belongs to the peroxiredoxin family. AhpC/Prx1 subfamily.</text>
</comment>
<dbReference type="PROSITE" id="PS50090">
    <property type="entry name" value="MYB_LIKE"/>
    <property type="match status" value="1"/>
</dbReference>
<dbReference type="PANTHER" id="PTHR10681:SF171">
    <property type="entry name" value="PEROXIREDOXIN 4"/>
    <property type="match status" value="1"/>
</dbReference>
<feature type="region of interest" description="Disordered" evidence="9">
    <location>
        <begin position="335"/>
        <end position="371"/>
    </location>
</feature>
<evidence type="ECO:0000259" key="12">
    <source>
        <dbReference type="PROSITE" id="PS51352"/>
    </source>
</evidence>
<dbReference type="InterPro" id="IPR050217">
    <property type="entry name" value="Peroxiredoxin"/>
</dbReference>
<dbReference type="Pfam" id="PF00578">
    <property type="entry name" value="AhpC-TSA"/>
    <property type="match status" value="1"/>
</dbReference>
<dbReference type="PROSITE" id="PS51294">
    <property type="entry name" value="HTH_MYB"/>
    <property type="match status" value="1"/>
</dbReference>
<evidence type="ECO:0000313" key="13">
    <source>
        <dbReference type="EMBL" id="KAJ4373849.1"/>
    </source>
</evidence>
<feature type="compositionally biased region" description="Basic and acidic residues" evidence="9">
    <location>
        <begin position="620"/>
        <end position="638"/>
    </location>
</feature>